<dbReference type="Proteomes" id="UP000677228">
    <property type="component" value="Unassembled WGS sequence"/>
</dbReference>
<evidence type="ECO:0008006" key="4">
    <source>
        <dbReference type="Google" id="ProtNLM"/>
    </source>
</evidence>
<name>A0A8S2VBS7_9BILA</name>
<gene>
    <name evidence="1" type="ORF">OVA965_LOCUS41066</name>
    <name evidence="2" type="ORF">TMI583_LOCUS42619</name>
</gene>
<dbReference type="AlphaFoldDB" id="A0A8S2VBS7"/>
<dbReference type="EMBL" id="CAJOBA010069396">
    <property type="protein sequence ID" value="CAF4382569.1"/>
    <property type="molecule type" value="Genomic_DNA"/>
</dbReference>
<accession>A0A8S2VBS7</accession>
<sequence length="139" mass="15907">ITDQTKYEKVISKLGGEAKIWFQNNRFVLKSWPALKDGLKQTFSSSWQLDAIFKKLNDRRQAIDESALKYVNNVIQLCHQVNPQIGKNTVMKYLKVGLKQSLQSFVALKEPNTPQEFLRAAQEVELYPSGGQDENTSFI</sequence>
<evidence type="ECO:0000313" key="2">
    <source>
        <dbReference type="EMBL" id="CAF4382569.1"/>
    </source>
</evidence>
<evidence type="ECO:0000313" key="3">
    <source>
        <dbReference type="Proteomes" id="UP000682733"/>
    </source>
</evidence>
<organism evidence="2 3">
    <name type="scientific">Didymodactylos carnosus</name>
    <dbReference type="NCBI Taxonomy" id="1234261"/>
    <lineage>
        <taxon>Eukaryota</taxon>
        <taxon>Metazoa</taxon>
        <taxon>Spiralia</taxon>
        <taxon>Gnathifera</taxon>
        <taxon>Rotifera</taxon>
        <taxon>Eurotatoria</taxon>
        <taxon>Bdelloidea</taxon>
        <taxon>Philodinida</taxon>
        <taxon>Philodinidae</taxon>
        <taxon>Didymodactylos</taxon>
    </lineage>
</organism>
<comment type="caution">
    <text evidence="2">The sequence shown here is derived from an EMBL/GenBank/DDBJ whole genome shotgun (WGS) entry which is preliminary data.</text>
</comment>
<reference evidence="2" key="1">
    <citation type="submission" date="2021-02" db="EMBL/GenBank/DDBJ databases">
        <authorList>
            <person name="Nowell W R."/>
        </authorList>
    </citation>
    <scope>NUCLEOTIDE SEQUENCE</scope>
</reference>
<proteinExistence type="predicted"/>
<feature type="non-terminal residue" evidence="2">
    <location>
        <position position="1"/>
    </location>
</feature>
<protein>
    <recommendedName>
        <fullName evidence="4">Retrotransposon gag domain-containing protein</fullName>
    </recommendedName>
</protein>
<dbReference type="Proteomes" id="UP000682733">
    <property type="component" value="Unassembled WGS sequence"/>
</dbReference>
<evidence type="ECO:0000313" key="1">
    <source>
        <dbReference type="EMBL" id="CAF1582685.1"/>
    </source>
</evidence>
<dbReference type="EMBL" id="CAJNOK010046284">
    <property type="protein sequence ID" value="CAF1582685.1"/>
    <property type="molecule type" value="Genomic_DNA"/>
</dbReference>